<reference evidence="2" key="2">
    <citation type="submission" date="2020-09" db="EMBL/GenBank/DDBJ databases">
        <authorList>
            <person name="Sun Q."/>
            <person name="Zhou Y."/>
        </authorList>
    </citation>
    <scope>NUCLEOTIDE SEQUENCE</scope>
    <source>
        <strain evidence="2">CGMCC 1.15794</strain>
    </source>
</reference>
<dbReference type="EMBL" id="BMJY01000016">
    <property type="protein sequence ID" value="GGH49006.1"/>
    <property type="molecule type" value="Genomic_DNA"/>
</dbReference>
<protein>
    <submittedName>
        <fullName evidence="2">CHAT domain-containing protein</fullName>
    </submittedName>
</protein>
<keyword evidence="3" id="KW-1185">Reference proteome</keyword>
<evidence type="ECO:0000313" key="3">
    <source>
        <dbReference type="Proteomes" id="UP000657592"/>
    </source>
</evidence>
<dbReference type="InterPro" id="IPR024983">
    <property type="entry name" value="CHAT_dom"/>
</dbReference>
<accession>A0A917IFW7</accession>
<dbReference type="Gene3D" id="1.25.40.10">
    <property type="entry name" value="Tetratricopeptide repeat domain"/>
    <property type="match status" value="1"/>
</dbReference>
<dbReference type="InterPro" id="IPR011990">
    <property type="entry name" value="TPR-like_helical_dom_sf"/>
</dbReference>
<organism evidence="2 3">
    <name type="scientific">Microbacterium album</name>
    <dbReference type="NCBI Taxonomy" id="2053191"/>
    <lineage>
        <taxon>Bacteria</taxon>
        <taxon>Bacillati</taxon>
        <taxon>Actinomycetota</taxon>
        <taxon>Actinomycetes</taxon>
        <taxon>Micrococcales</taxon>
        <taxon>Microbacteriaceae</taxon>
        <taxon>Microbacterium</taxon>
    </lineage>
</organism>
<evidence type="ECO:0000313" key="2">
    <source>
        <dbReference type="EMBL" id="GGH49006.1"/>
    </source>
</evidence>
<dbReference type="Proteomes" id="UP000657592">
    <property type="component" value="Unassembled WGS sequence"/>
</dbReference>
<gene>
    <name evidence="2" type="ORF">GCM10010921_26890</name>
</gene>
<feature type="domain" description="CHAT" evidence="1">
    <location>
        <begin position="576"/>
        <end position="817"/>
    </location>
</feature>
<name>A0A917IFW7_9MICO</name>
<proteinExistence type="predicted"/>
<sequence>MLSAEALHARAVELCNRGRLAAARKVLRVAGERATSAESRARIAGTLAYVMTRTGHPEEAERTCREALELRGEDERLSLGTVAVLHGQLGTLAVERGDFVGALGWLDQAISVETDRERLGGMLTTRSVALMRLDRLREARTDLDTAAEHFAAVGKDLDRAFTVHNVGYVALLEGDLVTALEKMAEARPLVATSPVNAAICDVDRAEVLREAGQVAEAERTLAAAARSFGAAHMPQSRAEAEFHLARSLLTHDRKRAADVAEAARRRFRALGSAVWAARAEAVRLRALLGQGSDAGHRAPSAVRVDEVVGQLMDAGLRDEARALRLTERIARARAGDLAHWGARLRDRDPLSVRLLVYEARAVRAAARGRDAEARRSAAAGLESLAAWQRSFGSLDMLSSVAMHGTGLMFEGIAAAVRTRRPDVIFEWSERARHFAHQVVPVRPPRDPQHAADLAQLRLLRDELGDEGDGDERVAVIRERVRERVWATAGGDEGIPRVGLEELRAGLDRETALVTFLYQNGSLTCLAVPGDGSPAIFDVPWEEVRPQLSGLRADLDVSAAVRTGPMSRVVRSALERRLSLLSRLLVEPALAAAGDPRRVLLTAPGILAGLPWGMLPAMRGRSVTLARSASRWLLSRGACVTPHSAGFAVGPAVARGREEAESGMAAWQAARDRARPAERAQRPPPRLLQEGQARVDAVRALAEQVDVLHVIAHGRHASNSPMMSGLSLADGALFGYDIDLVERTPRTVVLSACELGRSSVRWGAEAIGMAHTWLHAGAVCVIAAPVIVADDVAAELLGAFHGGLAAGLAPADALARASGETGHVAPFLSHGSGF</sequence>
<dbReference type="Pfam" id="PF12770">
    <property type="entry name" value="CHAT"/>
    <property type="match status" value="1"/>
</dbReference>
<dbReference type="AlphaFoldDB" id="A0A917IFW7"/>
<dbReference type="RefSeq" id="WP_188756822.1">
    <property type="nucleotide sequence ID" value="NZ_BMJY01000016.1"/>
</dbReference>
<dbReference type="SUPFAM" id="SSF48452">
    <property type="entry name" value="TPR-like"/>
    <property type="match status" value="1"/>
</dbReference>
<comment type="caution">
    <text evidence="2">The sequence shown here is derived from an EMBL/GenBank/DDBJ whole genome shotgun (WGS) entry which is preliminary data.</text>
</comment>
<evidence type="ECO:0000259" key="1">
    <source>
        <dbReference type="Pfam" id="PF12770"/>
    </source>
</evidence>
<reference evidence="2" key="1">
    <citation type="journal article" date="2014" name="Int. J. Syst. Evol. Microbiol.">
        <title>Complete genome sequence of Corynebacterium casei LMG S-19264T (=DSM 44701T), isolated from a smear-ripened cheese.</title>
        <authorList>
            <consortium name="US DOE Joint Genome Institute (JGI-PGF)"/>
            <person name="Walter F."/>
            <person name="Albersmeier A."/>
            <person name="Kalinowski J."/>
            <person name="Ruckert C."/>
        </authorList>
    </citation>
    <scope>NUCLEOTIDE SEQUENCE</scope>
    <source>
        <strain evidence="2">CGMCC 1.15794</strain>
    </source>
</reference>